<organism evidence="9 10">
    <name type="scientific">Aquibacillus koreensis</name>
    <dbReference type="NCBI Taxonomy" id="279446"/>
    <lineage>
        <taxon>Bacteria</taxon>
        <taxon>Bacillati</taxon>
        <taxon>Bacillota</taxon>
        <taxon>Bacilli</taxon>
        <taxon>Bacillales</taxon>
        <taxon>Bacillaceae</taxon>
        <taxon>Aquibacillus</taxon>
    </lineage>
</organism>
<dbReference type="InterPro" id="IPR001107">
    <property type="entry name" value="Band_7"/>
</dbReference>
<feature type="transmembrane region" description="Helical" evidence="7">
    <location>
        <begin position="21"/>
        <end position="45"/>
    </location>
</feature>
<evidence type="ECO:0000256" key="4">
    <source>
        <dbReference type="ARBA" id="ARBA00022989"/>
    </source>
</evidence>
<keyword evidence="4 7" id="KW-1133">Transmembrane helix</keyword>
<evidence type="ECO:0000256" key="2">
    <source>
        <dbReference type="ARBA" id="ARBA00007862"/>
    </source>
</evidence>
<dbReference type="GO" id="GO:0016020">
    <property type="term" value="C:membrane"/>
    <property type="evidence" value="ECO:0007669"/>
    <property type="project" value="UniProtKB-SubCell"/>
</dbReference>
<dbReference type="PANTHER" id="PTHR42911:SF1">
    <property type="entry name" value="MODULATOR OF FTSH PROTEASE HFLC"/>
    <property type="match status" value="1"/>
</dbReference>
<dbReference type="Proteomes" id="UP001145072">
    <property type="component" value="Unassembled WGS sequence"/>
</dbReference>
<evidence type="ECO:0000313" key="9">
    <source>
        <dbReference type="EMBL" id="MDC3419239.1"/>
    </source>
</evidence>
<evidence type="ECO:0000256" key="6">
    <source>
        <dbReference type="PIRNR" id="PIRNR005651"/>
    </source>
</evidence>
<dbReference type="SMART" id="SM00244">
    <property type="entry name" value="PHB"/>
    <property type="match status" value="1"/>
</dbReference>
<comment type="function">
    <text evidence="6">HflC and HflK could regulate a protease.</text>
</comment>
<protein>
    <recommendedName>
        <fullName evidence="6">Protein HflC</fullName>
    </recommendedName>
</protein>
<dbReference type="InterPro" id="IPR036013">
    <property type="entry name" value="Band_7/SPFH_dom_sf"/>
</dbReference>
<keyword evidence="9" id="KW-0378">Hydrolase</keyword>
<dbReference type="GO" id="GO:0008233">
    <property type="term" value="F:peptidase activity"/>
    <property type="evidence" value="ECO:0007669"/>
    <property type="project" value="UniProtKB-KW"/>
</dbReference>
<comment type="caution">
    <text evidence="9">The sequence shown here is derived from an EMBL/GenBank/DDBJ whole genome shotgun (WGS) entry which is preliminary data.</text>
</comment>
<comment type="subcellular location">
    <subcellularLocation>
        <location evidence="1">Membrane</location>
    </subcellularLocation>
</comment>
<dbReference type="SUPFAM" id="SSF117892">
    <property type="entry name" value="Band 7/SPFH domain"/>
    <property type="match status" value="1"/>
</dbReference>
<dbReference type="RefSeq" id="WP_259870740.1">
    <property type="nucleotide sequence ID" value="NZ_JAMQJZ010000001.1"/>
</dbReference>
<keyword evidence="3 7" id="KW-0812">Transmembrane</keyword>
<dbReference type="Pfam" id="PF01145">
    <property type="entry name" value="Band_7"/>
    <property type="match status" value="1"/>
</dbReference>
<dbReference type="Gene3D" id="3.30.479.30">
    <property type="entry name" value="Band 7 domain"/>
    <property type="match status" value="1"/>
</dbReference>
<evidence type="ECO:0000256" key="1">
    <source>
        <dbReference type="ARBA" id="ARBA00004370"/>
    </source>
</evidence>
<proteinExistence type="inferred from homology"/>
<name>A0A9X3WL17_9BACI</name>
<dbReference type="PANTHER" id="PTHR42911">
    <property type="entry name" value="MODULATOR OF FTSH PROTEASE HFLC"/>
    <property type="match status" value="1"/>
</dbReference>
<evidence type="ECO:0000313" key="10">
    <source>
        <dbReference type="Proteomes" id="UP001145072"/>
    </source>
</evidence>
<dbReference type="PIRSF" id="PIRSF005651">
    <property type="entry name" value="HflC"/>
    <property type="match status" value="1"/>
</dbReference>
<keyword evidence="5 7" id="KW-0472">Membrane</keyword>
<dbReference type="AlphaFoldDB" id="A0A9X3WL17"/>
<accession>A0A9X3WL17</accession>
<dbReference type="GO" id="GO:0006508">
    <property type="term" value="P:proteolysis"/>
    <property type="evidence" value="ECO:0007669"/>
    <property type="project" value="UniProtKB-KW"/>
</dbReference>
<reference evidence="9" key="1">
    <citation type="submission" date="2022-06" db="EMBL/GenBank/DDBJ databases">
        <title>Aquibacillus sp. a new bacterium isolated from soil saline samples.</title>
        <authorList>
            <person name="Galisteo C."/>
            <person name="De La Haba R."/>
            <person name="Sanchez-Porro C."/>
            <person name="Ventosa A."/>
        </authorList>
    </citation>
    <scope>NUCLEOTIDE SEQUENCE</scope>
    <source>
        <strain evidence="9">JCM 12387</strain>
    </source>
</reference>
<evidence type="ECO:0000256" key="5">
    <source>
        <dbReference type="ARBA" id="ARBA00023136"/>
    </source>
</evidence>
<dbReference type="CDD" id="cd03405">
    <property type="entry name" value="SPFH_HflC"/>
    <property type="match status" value="1"/>
</dbReference>
<gene>
    <name evidence="9" type="ORF">NC661_02455</name>
</gene>
<dbReference type="InterPro" id="IPR010200">
    <property type="entry name" value="HflC"/>
</dbReference>
<comment type="similarity">
    <text evidence="2 6">Belongs to the band 7/mec-2 family. HflC subfamily.</text>
</comment>
<evidence type="ECO:0000256" key="7">
    <source>
        <dbReference type="SAM" id="Phobius"/>
    </source>
</evidence>
<sequence length="310" mass="35600">MSDENILDMNSKKSSNEVKRYVKMGISGILLIVIVALFISSMFIVKEGEYKVVRQFGEVIDIKDTPGLHFRVPILHSITTLPNKKMIYDVTEKEINTLDKKRIIIDNYAIWEIINPTQMITNAKTEINAEARMGEFIFSIIRSELGTMNYGQIINDEGSTRGDINQRVTARVNELLARDEYGIRVNDIRIKRTDLPEENEQAVFRQMISERESKAQEYLSQGEAEKKRIIAQTDRDVKELLSKANAEAAQIRAEGEEEAAVMYNEAFSRDQDFYQLYRTLESYKKTINNETTIILPSNSPYAELLSGYTE</sequence>
<feature type="domain" description="Band 7" evidence="8">
    <location>
        <begin position="40"/>
        <end position="207"/>
    </location>
</feature>
<keyword evidence="10" id="KW-1185">Reference proteome</keyword>
<evidence type="ECO:0000259" key="8">
    <source>
        <dbReference type="SMART" id="SM00244"/>
    </source>
</evidence>
<dbReference type="EMBL" id="JAMQJZ010000001">
    <property type="protein sequence ID" value="MDC3419239.1"/>
    <property type="molecule type" value="Genomic_DNA"/>
</dbReference>
<evidence type="ECO:0000256" key="3">
    <source>
        <dbReference type="ARBA" id="ARBA00022692"/>
    </source>
</evidence>
<keyword evidence="9" id="KW-0645">Protease</keyword>